<reference evidence="2 3" key="1">
    <citation type="submission" date="2015-03" db="EMBL/GenBank/DDBJ databases">
        <authorList>
            <person name="Murphy D."/>
        </authorList>
    </citation>
    <scope>NUCLEOTIDE SEQUENCE [LARGE SCALE GENOMIC DNA]</scope>
    <source>
        <strain evidence="2 3">Y233</strain>
    </source>
</reference>
<dbReference type="AlphaFoldDB" id="A0A0T9RPS4"/>
<dbReference type="PANTHER" id="PTHR33678">
    <property type="entry name" value="BLL1576 PROTEIN"/>
    <property type="match status" value="1"/>
</dbReference>
<feature type="domain" description="Transposase IS66 central" evidence="1">
    <location>
        <begin position="1"/>
        <end position="55"/>
    </location>
</feature>
<name>A0A0T9RPS4_9GAMM</name>
<protein>
    <submittedName>
        <fullName evidence="2">Transposase and inactivated derivatives</fullName>
    </submittedName>
</protein>
<gene>
    <name evidence="2" type="ORF">ERS008667_04205</name>
</gene>
<accession>A0A0T9RPS4</accession>
<evidence type="ECO:0000313" key="2">
    <source>
        <dbReference type="EMBL" id="CNI73471.1"/>
    </source>
</evidence>
<dbReference type="PANTHER" id="PTHR33678:SF1">
    <property type="entry name" value="BLL1576 PROTEIN"/>
    <property type="match status" value="1"/>
</dbReference>
<dbReference type="InterPro" id="IPR004291">
    <property type="entry name" value="Transposase_IS66_central"/>
</dbReference>
<dbReference type="InterPro" id="IPR052344">
    <property type="entry name" value="Transposase-related"/>
</dbReference>
<sequence length="76" mass="8396">MRKAMAYSLNQWLHLVGYCEDGRLNISNVLDENAIRPFAIGRKAWLFADSSQGANASATCYSLIVTAKANNLEPYA</sequence>
<organism evidence="2 3">
    <name type="scientific">Yersinia similis</name>
    <dbReference type="NCBI Taxonomy" id="367190"/>
    <lineage>
        <taxon>Bacteria</taxon>
        <taxon>Pseudomonadati</taxon>
        <taxon>Pseudomonadota</taxon>
        <taxon>Gammaproteobacteria</taxon>
        <taxon>Enterobacterales</taxon>
        <taxon>Yersiniaceae</taxon>
        <taxon>Yersinia</taxon>
    </lineage>
</organism>
<proteinExistence type="predicted"/>
<dbReference type="Proteomes" id="UP000038204">
    <property type="component" value="Unassembled WGS sequence"/>
</dbReference>
<evidence type="ECO:0000313" key="3">
    <source>
        <dbReference type="Proteomes" id="UP000038204"/>
    </source>
</evidence>
<evidence type="ECO:0000259" key="1">
    <source>
        <dbReference type="Pfam" id="PF03050"/>
    </source>
</evidence>
<dbReference type="Pfam" id="PF03050">
    <property type="entry name" value="DDE_Tnp_IS66"/>
    <property type="match status" value="1"/>
</dbReference>
<dbReference type="EMBL" id="CQBK01000057">
    <property type="protein sequence ID" value="CNI73471.1"/>
    <property type="molecule type" value="Genomic_DNA"/>
</dbReference>